<keyword evidence="1" id="KW-0678">Repressor</keyword>
<dbReference type="EMBL" id="RKRA01000001">
    <property type="protein sequence ID" value="RPF28941.1"/>
    <property type="molecule type" value="Genomic_DNA"/>
</dbReference>
<dbReference type="InterPro" id="IPR028082">
    <property type="entry name" value="Peripla_BP_I"/>
</dbReference>
<feature type="compositionally biased region" description="Low complexity" evidence="5">
    <location>
        <begin position="10"/>
        <end position="19"/>
    </location>
</feature>
<dbReference type="CDD" id="cd06267">
    <property type="entry name" value="PBP1_LacI_sugar_binding-like"/>
    <property type="match status" value="1"/>
</dbReference>
<dbReference type="Gene3D" id="3.40.50.2300">
    <property type="match status" value="2"/>
</dbReference>
<dbReference type="Pfam" id="PF00356">
    <property type="entry name" value="LacI"/>
    <property type="match status" value="1"/>
</dbReference>
<dbReference type="InterPro" id="IPR046335">
    <property type="entry name" value="LacI/GalR-like_sensor"/>
</dbReference>
<feature type="domain" description="HTH lacI-type" evidence="6">
    <location>
        <begin position="22"/>
        <end position="76"/>
    </location>
</feature>
<reference evidence="7 8" key="1">
    <citation type="submission" date="2018-11" db="EMBL/GenBank/DDBJ databases">
        <title>Sequencing the genomes of 1000 actinobacteria strains.</title>
        <authorList>
            <person name="Klenk H.-P."/>
        </authorList>
    </citation>
    <scope>NUCLEOTIDE SEQUENCE [LARGE SCALE GENOMIC DNA]</scope>
    <source>
        <strain evidence="7 8">DSM 14418</strain>
    </source>
</reference>
<dbReference type="GO" id="GO:0000976">
    <property type="term" value="F:transcription cis-regulatory region binding"/>
    <property type="evidence" value="ECO:0007669"/>
    <property type="project" value="TreeGrafter"/>
</dbReference>
<dbReference type="AlphaFoldDB" id="A0A3N5ABC1"/>
<dbReference type="SUPFAM" id="SSF47413">
    <property type="entry name" value="lambda repressor-like DNA-binding domains"/>
    <property type="match status" value="1"/>
</dbReference>
<protein>
    <submittedName>
        <fullName evidence="7">LacI family transcriptional regulator</fullName>
    </submittedName>
</protein>
<dbReference type="PANTHER" id="PTHR30146">
    <property type="entry name" value="LACI-RELATED TRANSCRIPTIONAL REPRESSOR"/>
    <property type="match status" value="1"/>
</dbReference>
<comment type="caution">
    <text evidence="7">The sequence shown here is derived from an EMBL/GenBank/DDBJ whole genome shotgun (WGS) entry which is preliminary data.</text>
</comment>
<dbReference type="Gene3D" id="1.10.260.40">
    <property type="entry name" value="lambda repressor-like DNA-binding domains"/>
    <property type="match status" value="1"/>
</dbReference>
<feature type="region of interest" description="Disordered" evidence="5">
    <location>
        <begin position="1"/>
        <end position="21"/>
    </location>
</feature>
<keyword evidence="3" id="KW-0238">DNA-binding</keyword>
<gene>
    <name evidence="7" type="ORF">EDD32_3492</name>
</gene>
<dbReference type="Pfam" id="PF13377">
    <property type="entry name" value="Peripla_BP_3"/>
    <property type="match status" value="1"/>
</dbReference>
<dbReference type="InterPro" id="IPR000843">
    <property type="entry name" value="HTH_LacI"/>
</dbReference>
<dbReference type="CDD" id="cd01392">
    <property type="entry name" value="HTH_LacI"/>
    <property type="match status" value="1"/>
</dbReference>
<evidence type="ECO:0000256" key="1">
    <source>
        <dbReference type="ARBA" id="ARBA00022491"/>
    </source>
</evidence>
<evidence type="ECO:0000256" key="3">
    <source>
        <dbReference type="ARBA" id="ARBA00023125"/>
    </source>
</evidence>
<accession>A0A3N5ABC1</accession>
<evidence type="ECO:0000256" key="2">
    <source>
        <dbReference type="ARBA" id="ARBA00023015"/>
    </source>
</evidence>
<sequence length="356" mass="36805">MSVEDDPAGDGDAAAPDAPSSLTMEDVAAAAGVSRTSVSRVMLGQKKVSEDTRRRVFAAADRLGYVPNVLASELASRGTSTIGLLLRDAANPAYGLLFTQLQEAAHAADLTLVSMTVTADNRGQRQVAGLHRLMGMRVGGLIVATGGVTSEQLEPFCSRIPIIRAGRPETTEHIHAVSYDEVHAGRTLAEHVADAGHRDVAIVVTAEGDSYPEFVRGTTMAATLAGRGVRIIPVPVGAGPRGGVDEAVALATEGRVSAIMCPSDLRQLEVLRSLAAAGVSVPGDVSVTGCDGVLHGADLLGLTTYRIPVEQLAVRTVARMAELLAARPGAGVVAERLPGVLVPGRTVGPPSSRKEP</sequence>
<dbReference type="OrthoDB" id="37081at2"/>
<evidence type="ECO:0000256" key="5">
    <source>
        <dbReference type="SAM" id="MobiDB-lite"/>
    </source>
</evidence>
<dbReference type="PROSITE" id="PS50932">
    <property type="entry name" value="HTH_LACI_2"/>
    <property type="match status" value="1"/>
</dbReference>
<organism evidence="7 8">
    <name type="scientific">Georgenia muralis</name>
    <dbReference type="NCBI Taxonomy" id="154117"/>
    <lineage>
        <taxon>Bacteria</taxon>
        <taxon>Bacillati</taxon>
        <taxon>Actinomycetota</taxon>
        <taxon>Actinomycetes</taxon>
        <taxon>Micrococcales</taxon>
        <taxon>Bogoriellaceae</taxon>
        <taxon>Georgenia</taxon>
    </lineage>
</organism>
<evidence type="ECO:0000256" key="4">
    <source>
        <dbReference type="ARBA" id="ARBA00023163"/>
    </source>
</evidence>
<dbReference type="GO" id="GO:0003700">
    <property type="term" value="F:DNA-binding transcription factor activity"/>
    <property type="evidence" value="ECO:0007669"/>
    <property type="project" value="TreeGrafter"/>
</dbReference>
<evidence type="ECO:0000313" key="7">
    <source>
        <dbReference type="EMBL" id="RPF28941.1"/>
    </source>
</evidence>
<name>A0A3N5ABC1_9MICO</name>
<dbReference type="InterPro" id="IPR010982">
    <property type="entry name" value="Lambda_DNA-bd_dom_sf"/>
</dbReference>
<dbReference type="PROSITE" id="PS00356">
    <property type="entry name" value="HTH_LACI_1"/>
    <property type="match status" value="1"/>
</dbReference>
<keyword evidence="8" id="KW-1185">Reference proteome</keyword>
<proteinExistence type="predicted"/>
<dbReference type="SUPFAM" id="SSF53822">
    <property type="entry name" value="Periplasmic binding protein-like I"/>
    <property type="match status" value="1"/>
</dbReference>
<dbReference type="SMART" id="SM00354">
    <property type="entry name" value="HTH_LACI"/>
    <property type="match status" value="1"/>
</dbReference>
<keyword evidence="2" id="KW-0805">Transcription regulation</keyword>
<dbReference type="RefSeq" id="WP_123919527.1">
    <property type="nucleotide sequence ID" value="NZ_RKRA01000001.1"/>
</dbReference>
<keyword evidence="4" id="KW-0804">Transcription</keyword>
<evidence type="ECO:0000313" key="8">
    <source>
        <dbReference type="Proteomes" id="UP000280726"/>
    </source>
</evidence>
<dbReference type="Proteomes" id="UP000280726">
    <property type="component" value="Unassembled WGS sequence"/>
</dbReference>
<evidence type="ECO:0000259" key="6">
    <source>
        <dbReference type="PROSITE" id="PS50932"/>
    </source>
</evidence>
<dbReference type="PANTHER" id="PTHR30146:SF148">
    <property type="entry name" value="HTH-TYPE TRANSCRIPTIONAL REPRESSOR PURR-RELATED"/>
    <property type="match status" value="1"/>
</dbReference>